<name>A0ABY6FZ57_9MICO</name>
<evidence type="ECO:0000313" key="1">
    <source>
        <dbReference type="EMBL" id="UYG15999.1"/>
    </source>
</evidence>
<dbReference type="Pfam" id="PF07302">
    <property type="entry name" value="AroM"/>
    <property type="match status" value="1"/>
</dbReference>
<reference evidence="1" key="1">
    <citation type="submission" date="2022-10" db="EMBL/GenBank/DDBJ databases">
        <title>Whole-Genome Sequencing of Brachybacterium huguangmaarense BRM-3, Isolated from Betula schmidtii.</title>
        <authorList>
            <person name="Haam D."/>
        </authorList>
    </citation>
    <scope>NUCLEOTIDE SEQUENCE</scope>
    <source>
        <strain evidence="1">BRM-3</strain>
    </source>
</reference>
<accession>A0ABY6FZ57</accession>
<proteinExistence type="predicted"/>
<dbReference type="InterPro" id="IPR010843">
    <property type="entry name" value="Uncharacterised_AroM"/>
</dbReference>
<dbReference type="Proteomes" id="UP001164305">
    <property type="component" value="Chromosome"/>
</dbReference>
<dbReference type="EMBL" id="CP107020">
    <property type="protein sequence ID" value="UYG15999.1"/>
    <property type="molecule type" value="Genomic_DNA"/>
</dbReference>
<sequence>MRLGLVTIGQAPRADLSEDLHALLPAEAEVTEHGALDGLTGAEIAALAPRPGESALTSRLRDGGSAVFGHDQAVPLVEQAVGRAEASGADATLLLCSGEFPAVRHGRPLFLTERLAHDATASLLRGLGSDRLGIVRPLPEQTAEALPQWGHSIGVRPVAVSAASPYTGTREEIAAAAREVARTSDLVVLDCIGFDEEMRRAAVAAGDGTPVVTVRGLALRVLSAML</sequence>
<gene>
    <name evidence="1" type="ORF">BRM3_10180</name>
</gene>
<keyword evidence="2" id="KW-1185">Reference proteome</keyword>
<protein>
    <submittedName>
        <fullName evidence="1">AroM family protein</fullName>
    </submittedName>
</protein>
<organism evidence="1 2">
    <name type="scientific">Brachybacterium huguangmaarense</name>
    <dbReference type="NCBI Taxonomy" id="1652028"/>
    <lineage>
        <taxon>Bacteria</taxon>
        <taxon>Bacillati</taxon>
        <taxon>Actinomycetota</taxon>
        <taxon>Actinomycetes</taxon>
        <taxon>Micrococcales</taxon>
        <taxon>Dermabacteraceae</taxon>
        <taxon>Brachybacterium</taxon>
    </lineage>
</organism>
<evidence type="ECO:0000313" key="2">
    <source>
        <dbReference type="Proteomes" id="UP001164305"/>
    </source>
</evidence>
<dbReference type="RefSeq" id="WP_263593212.1">
    <property type="nucleotide sequence ID" value="NZ_CP107020.1"/>
</dbReference>